<evidence type="ECO:0000256" key="4">
    <source>
        <dbReference type="ARBA" id="ARBA00022833"/>
    </source>
</evidence>
<name>A0ABS7WSC4_9BACT</name>
<organism evidence="6 7">
    <name type="scientific">Campylobacter canadensis</name>
    <dbReference type="NCBI Taxonomy" id="449520"/>
    <lineage>
        <taxon>Bacteria</taxon>
        <taxon>Pseudomonadati</taxon>
        <taxon>Campylobacterota</taxon>
        <taxon>Epsilonproteobacteria</taxon>
        <taxon>Campylobacterales</taxon>
        <taxon>Campylobacteraceae</taxon>
        <taxon>Campylobacter</taxon>
    </lineage>
</organism>
<dbReference type="Gene3D" id="3.40.140.10">
    <property type="entry name" value="Cytidine Deaminase, domain 2"/>
    <property type="match status" value="1"/>
</dbReference>
<accession>A0ABS7WSC4</accession>
<dbReference type="InterPro" id="IPR002125">
    <property type="entry name" value="CMP_dCMP_dom"/>
</dbReference>
<keyword evidence="6" id="KW-0378">Hydrolase</keyword>
<keyword evidence="7" id="KW-1185">Reference proteome</keyword>
<protein>
    <recommendedName>
        <fullName evidence="2">diaminohydroxyphosphoribosylaminopyrimidine deaminase</fullName>
        <ecNumber evidence="2">3.5.4.26</ecNumber>
    </recommendedName>
</protein>
<evidence type="ECO:0000256" key="3">
    <source>
        <dbReference type="ARBA" id="ARBA00022723"/>
    </source>
</evidence>
<dbReference type="InterPro" id="IPR004794">
    <property type="entry name" value="Eubact_RibD"/>
</dbReference>
<dbReference type="EC" id="3.5.4.26" evidence="2"/>
<dbReference type="Pfam" id="PF00383">
    <property type="entry name" value="dCMP_cyt_deam_1"/>
    <property type="match status" value="1"/>
</dbReference>
<comment type="pathway">
    <text evidence="1">Cofactor biosynthesis; riboflavin biosynthesis; 5-amino-6-(D-ribitylamino)uracil from GTP: step 2/4.</text>
</comment>
<evidence type="ECO:0000256" key="2">
    <source>
        <dbReference type="ARBA" id="ARBA00012766"/>
    </source>
</evidence>
<dbReference type="PANTHER" id="PTHR11079">
    <property type="entry name" value="CYTOSINE DEAMINASE FAMILY MEMBER"/>
    <property type="match status" value="1"/>
</dbReference>
<gene>
    <name evidence="6" type="primary">ribD</name>
    <name evidence="6" type="ORF">AVCANL283_06105</name>
</gene>
<dbReference type="CDD" id="cd01284">
    <property type="entry name" value="Riboflavin_deaminase-reductase"/>
    <property type="match status" value="1"/>
</dbReference>
<dbReference type="NCBIfam" id="TIGR00326">
    <property type="entry name" value="eubact_ribD"/>
    <property type="match status" value="1"/>
</dbReference>
<keyword evidence="6" id="KW-0560">Oxidoreductase</keyword>
<dbReference type="InterPro" id="IPR016192">
    <property type="entry name" value="APOBEC/CMP_deaminase_Zn-bd"/>
</dbReference>
<keyword evidence="3" id="KW-0479">Metal-binding</keyword>
<dbReference type="GO" id="GO:0008703">
    <property type="term" value="F:5-amino-6-(5-phosphoribosylamino)uracil reductase activity"/>
    <property type="evidence" value="ECO:0007669"/>
    <property type="project" value="UniProtKB-EC"/>
</dbReference>
<dbReference type="SUPFAM" id="SSF53927">
    <property type="entry name" value="Cytidine deaminase-like"/>
    <property type="match status" value="1"/>
</dbReference>
<keyword evidence="4" id="KW-0862">Zinc</keyword>
<dbReference type="InterPro" id="IPR024072">
    <property type="entry name" value="DHFR-like_dom_sf"/>
</dbReference>
<evidence type="ECO:0000313" key="6">
    <source>
        <dbReference type="EMBL" id="MBZ7987671.1"/>
    </source>
</evidence>
<reference evidence="6 7" key="1">
    <citation type="submission" date="2020-07" db="EMBL/GenBank/DDBJ databases">
        <title>Transfer of Campylobacter canadensis to the novel genus Avispirillum gen. nov., that also includes two novel species recovered from migratory waterfowl: Avispirillum anseris sp. nov. and Avispirillum brantae sp. nov.</title>
        <authorList>
            <person name="Miller W.G."/>
            <person name="Chapman M.H."/>
            <person name="Yee E."/>
            <person name="Inglis G.D."/>
        </authorList>
    </citation>
    <scope>NUCLEOTIDE SEQUENCE [LARGE SCALE GENOMIC DNA]</scope>
    <source>
        <strain evidence="6 7">L283</strain>
    </source>
</reference>
<dbReference type="InterPro" id="IPR016193">
    <property type="entry name" value="Cytidine_deaminase-like"/>
</dbReference>
<evidence type="ECO:0000313" key="7">
    <source>
        <dbReference type="Proteomes" id="UP000786183"/>
    </source>
</evidence>
<proteinExistence type="predicted"/>
<dbReference type="EMBL" id="JACGBB010000012">
    <property type="protein sequence ID" value="MBZ7987671.1"/>
    <property type="molecule type" value="Genomic_DNA"/>
</dbReference>
<dbReference type="RefSeq" id="WP_224316098.1">
    <property type="nucleotide sequence ID" value="NZ_JACGBB010000012.1"/>
</dbReference>
<evidence type="ECO:0000259" key="5">
    <source>
        <dbReference type="PROSITE" id="PS51747"/>
    </source>
</evidence>
<dbReference type="PROSITE" id="PS00903">
    <property type="entry name" value="CYT_DCMP_DEAMINASES_1"/>
    <property type="match status" value="1"/>
</dbReference>
<dbReference type="Proteomes" id="UP000786183">
    <property type="component" value="Unassembled WGS sequence"/>
</dbReference>
<evidence type="ECO:0000256" key="1">
    <source>
        <dbReference type="ARBA" id="ARBA00004882"/>
    </source>
</evidence>
<dbReference type="PANTHER" id="PTHR11079:SF162">
    <property type="entry name" value="RIBOFLAVIN BIOSYNTHESIS PROTEIN PYRD, CHLOROPLASTIC"/>
    <property type="match status" value="1"/>
</dbReference>
<dbReference type="PROSITE" id="PS51747">
    <property type="entry name" value="CYT_DCMP_DEAMINASES_2"/>
    <property type="match status" value="1"/>
</dbReference>
<dbReference type="GO" id="GO:0008835">
    <property type="term" value="F:diaminohydroxyphosphoribosylaminopyrimidine deaminase activity"/>
    <property type="evidence" value="ECO:0007669"/>
    <property type="project" value="UniProtKB-EC"/>
</dbReference>
<comment type="caution">
    <text evidence="6">The sequence shown here is derived from an EMBL/GenBank/DDBJ whole genome shotgun (WGS) entry which is preliminary data.</text>
</comment>
<sequence>MNDEFYMSLAINAAWKEQFLTYPNPAVGCVLLNKYGKILSIQAHKSAGSFHAERLAINQAYEKYGKDELKDASIYVSLEPCSKFGKTPPCVDIILEAKIKNVFYACSDESQEGKKKLQANNVNVKEGILKEEAAKLIAPFKAWSNNKSFVLFKMALALNGSNQGKISDEDCVRYYHEMRSKLDLLVLCANTIRCDNPLLDARFSSSKKAPNLLIYSKKDCSIYKDYNFYKAKREVYFSNNIDNFYDDIKKLNAKNIMIEGGFNAFELFKDKIDWLFLQQGLSANTNDFTSLKTDIQLKRLFSSSTLNMNYGFYELA</sequence>
<dbReference type="SUPFAM" id="SSF53597">
    <property type="entry name" value="Dihydrofolate reductase-like"/>
    <property type="match status" value="1"/>
</dbReference>
<dbReference type="Gene3D" id="3.40.430.10">
    <property type="entry name" value="Dihydrofolate Reductase, subunit A"/>
    <property type="match status" value="1"/>
</dbReference>
<feature type="domain" description="CMP/dCMP-type deaminase" evidence="5">
    <location>
        <begin position="1"/>
        <end position="117"/>
    </location>
</feature>